<keyword evidence="1" id="KW-1133">Transmembrane helix</keyword>
<keyword evidence="4" id="KW-1185">Reference proteome</keyword>
<dbReference type="RefSeq" id="WP_223282535.1">
    <property type="nucleotide sequence ID" value="NZ_BNDS01000001.1"/>
</dbReference>
<accession>A0ABQ3MW87</accession>
<gene>
    <name evidence="3" type="ORF">AM1BK_02350</name>
</gene>
<dbReference type="EMBL" id="BNDS01000001">
    <property type="protein sequence ID" value="GHH96692.1"/>
    <property type="molecule type" value="Genomic_DNA"/>
</dbReference>
<reference evidence="3 4" key="1">
    <citation type="journal article" date="2022" name="Int. J. Syst. Evol. Microbiol.">
        <title>Neobacillus kokaensis sp. nov., isolated from soil.</title>
        <authorList>
            <person name="Yuki K."/>
            <person name="Matsubara H."/>
            <person name="Yamaguchi S."/>
        </authorList>
    </citation>
    <scope>NUCLEOTIDE SEQUENCE [LARGE SCALE GENOMIC DNA]</scope>
    <source>
        <strain evidence="3 4">LOB 377</strain>
    </source>
</reference>
<dbReference type="InterPro" id="IPR028087">
    <property type="entry name" value="Tad_N"/>
</dbReference>
<sequence>MLQTIIKALMKRSRLLIRNEQGQIVALAAFSMVFLIGMIGLVVDIGFVYKAKSDLKKSATTAALSASQELTNGEPARVQSVVNTVLASYNEQSSMENTEIELNQQVRVSLTKEVPFAFAKIFGMEGTTIRETAAAKIFPIGSLYGAIPLGVDESTPITYGQTISLKVGAGDSGSGNFGVLALAGTGAKTYLETLKYGFDQALSVGDIVPTQTGNIAGSTKEGINYRINHCPNPGGDPTVRECARILPIIVYKPYQSSSNQLQSIKVTGFAFFYLQQPMNTNDTAVIGTFIKRVDTGTFKTGSVDRGAYMSRLVE</sequence>
<keyword evidence="1" id="KW-0472">Membrane</keyword>
<name>A0ABQ3MW87_9BACI</name>
<keyword evidence="1" id="KW-0812">Transmembrane</keyword>
<evidence type="ECO:0000259" key="2">
    <source>
        <dbReference type="Pfam" id="PF13400"/>
    </source>
</evidence>
<organism evidence="3 4">
    <name type="scientific">Neobacillus kokaensis</name>
    <dbReference type="NCBI Taxonomy" id="2759023"/>
    <lineage>
        <taxon>Bacteria</taxon>
        <taxon>Bacillati</taxon>
        <taxon>Bacillota</taxon>
        <taxon>Bacilli</taxon>
        <taxon>Bacillales</taxon>
        <taxon>Bacillaceae</taxon>
        <taxon>Neobacillus</taxon>
    </lineage>
</organism>
<comment type="caution">
    <text evidence="3">The sequence shown here is derived from an EMBL/GenBank/DDBJ whole genome shotgun (WGS) entry which is preliminary data.</text>
</comment>
<feature type="transmembrane region" description="Helical" evidence="1">
    <location>
        <begin position="24"/>
        <end position="49"/>
    </location>
</feature>
<protein>
    <recommendedName>
        <fullName evidence="2">Putative Flp pilus-assembly TadG-like N-terminal domain-containing protein</fullName>
    </recommendedName>
</protein>
<dbReference type="Pfam" id="PF13400">
    <property type="entry name" value="Tad"/>
    <property type="match status" value="1"/>
</dbReference>
<proteinExistence type="predicted"/>
<evidence type="ECO:0000313" key="3">
    <source>
        <dbReference type="EMBL" id="GHH96692.1"/>
    </source>
</evidence>
<feature type="domain" description="Putative Flp pilus-assembly TadG-like N-terminal" evidence="2">
    <location>
        <begin position="22"/>
        <end position="66"/>
    </location>
</feature>
<dbReference type="Proteomes" id="UP000637074">
    <property type="component" value="Unassembled WGS sequence"/>
</dbReference>
<evidence type="ECO:0000256" key="1">
    <source>
        <dbReference type="SAM" id="Phobius"/>
    </source>
</evidence>
<evidence type="ECO:0000313" key="4">
    <source>
        <dbReference type="Proteomes" id="UP000637074"/>
    </source>
</evidence>